<gene>
    <name evidence="2" type="primary">traC</name>
    <name evidence="2" type="ORF">GCM10007425_30600</name>
</gene>
<reference evidence="2" key="2">
    <citation type="submission" date="2020-09" db="EMBL/GenBank/DDBJ databases">
        <authorList>
            <person name="Sun Q."/>
            <person name="Zhou Y."/>
        </authorList>
    </citation>
    <scope>NUCLEOTIDE SEQUENCE</scope>
    <source>
        <strain evidence="2">CGMCC 1.15760</strain>
    </source>
</reference>
<feature type="transmembrane region" description="Helical" evidence="1">
    <location>
        <begin position="52"/>
        <end position="75"/>
    </location>
</feature>
<sequence>MADYKGKKFVYPENVESSYGVFLGITLKELLVIILPISAIGVMLLALPPRNVWLMLVKFTLLILVLVVVVAFLASRPVASRKNIRYQTILKLKGAYAKRQKRFFIAEKKK</sequence>
<evidence type="ECO:0000256" key="1">
    <source>
        <dbReference type="SAM" id="Phobius"/>
    </source>
</evidence>
<name>A0A917GAD2_9BACI</name>
<keyword evidence="1" id="KW-0812">Transmembrane</keyword>
<keyword evidence="3" id="KW-1185">Reference proteome</keyword>
<keyword evidence="1" id="KW-0472">Membrane</keyword>
<evidence type="ECO:0000313" key="2">
    <source>
        <dbReference type="EMBL" id="GGG33778.1"/>
    </source>
</evidence>
<comment type="caution">
    <text evidence="2">The sequence shown here is derived from an EMBL/GenBank/DDBJ whole genome shotgun (WGS) entry which is preliminary data.</text>
</comment>
<protein>
    <submittedName>
        <fullName evidence="2">Conjugal transfer protein</fullName>
    </submittedName>
</protein>
<reference evidence="2" key="1">
    <citation type="journal article" date="2014" name="Int. J. Syst. Evol. Microbiol.">
        <title>Complete genome sequence of Corynebacterium casei LMG S-19264T (=DSM 44701T), isolated from a smear-ripened cheese.</title>
        <authorList>
            <consortium name="US DOE Joint Genome Institute (JGI-PGF)"/>
            <person name="Walter F."/>
            <person name="Albersmeier A."/>
            <person name="Kalinowski J."/>
            <person name="Ruckert C."/>
        </authorList>
    </citation>
    <scope>NUCLEOTIDE SEQUENCE</scope>
    <source>
        <strain evidence="2">CGMCC 1.15760</strain>
    </source>
</reference>
<proteinExistence type="predicted"/>
<dbReference type="RefSeq" id="WP_188615948.1">
    <property type="nucleotide sequence ID" value="NZ_BMJT01000017.1"/>
</dbReference>
<dbReference type="AlphaFoldDB" id="A0A917GAD2"/>
<feature type="transmembrane region" description="Helical" evidence="1">
    <location>
        <begin position="21"/>
        <end position="46"/>
    </location>
</feature>
<dbReference type="Proteomes" id="UP000616608">
    <property type="component" value="Unassembled WGS sequence"/>
</dbReference>
<accession>A0A917GAD2</accession>
<organism evidence="2 3">
    <name type="scientific">Lysinibacillus alkalisoli</name>
    <dbReference type="NCBI Taxonomy" id="1911548"/>
    <lineage>
        <taxon>Bacteria</taxon>
        <taxon>Bacillati</taxon>
        <taxon>Bacillota</taxon>
        <taxon>Bacilli</taxon>
        <taxon>Bacillales</taxon>
        <taxon>Bacillaceae</taxon>
        <taxon>Lysinibacillus</taxon>
    </lineage>
</organism>
<dbReference type="EMBL" id="BMJT01000017">
    <property type="protein sequence ID" value="GGG33778.1"/>
    <property type="molecule type" value="Genomic_DNA"/>
</dbReference>
<keyword evidence="1" id="KW-1133">Transmembrane helix</keyword>
<evidence type="ECO:0000313" key="3">
    <source>
        <dbReference type="Proteomes" id="UP000616608"/>
    </source>
</evidence>